<evidence type="ECO:0000313" key="7">
    <source>
        <dbReference type="Proteomes" id="UP000017200"/>
    </source>
</evidence>
<evidence type="ECO:0008006" key="8">
    <source>
        <dbReference type="Google" id="ProtNLM"/>
    </source>
</evidence>
<feature type="compositionally biased region" description="Acidic residues" evidence="4">
    <location>
        <begin position="189"/>
        <end position="225"/>
    </location>
</feature>
<reference evidence="5" key="2">
    <citation type="submission" date="2010-11" db="EMBL/GenBank/DDBJ databases">
        <authorList>
            <consortium name="The Broad Institute Genome Sequencing Platform"/>
            <person name="Earl A."/>
            <person name="Ward D."/>
            <person name="Feldgarden M."/>
            <person name="Gevers D."/>
            <person name="Butler R."/>
            <person name="Young S.K."/>
            <person name="Zeng Q."/>
            <person name="Gargeya S."/>
            <person name="Fitzgerald M."/>
            <person name="Haas B."/>
            <person name="Abouelleil A."/>
            <person name="Alvarado L."/>
            <person name="Arachchi H.M."/>
            <person name="Berlin A."/>
            <person name="Brown A."/>
            <person name="Chapman S.B."/>
            <person name="Chen Z."/>
            <person name="Dunbar C."/>
            <person name="Freedman E."/>
            <person name="Gearin G."/>
            <person name="Gellesch M."/>
            <person name="Goldberg J."/>
            <person name="Griggs A."/>
            <person name="Gujja S."/>
            <person name="Heilman E."/>
            <person name="Heiman D."/>
            <person name="Howarth C."/>
            <person name="Larson L."/>
            <person name="Lui A."/>
            <person name="MacDonald P.J.P."/>
            <person name="Mehta T."/>
            <person name="Montmayeur A."/>
            <person name="Murphy C."/>
            <person name="Neiman D."/>
            <person name="Pearson M."/>
            <person name="Priest M."/>
            <person name="Roberts A."/>
            <person name="Saif S."/>
            <person name="Shea T."/>
            <person name="Shenoy N."/>
            <person name="Sisk P."/>
            <person name="Stolte C."/>
            <person name="Sykes S."/>
            <person name="White J."/>
            <person name="Yandava C."/>
            <person name="Wortman J."/>
            <person name="Nusbaum C."/>
            <person name="Birren B."/>
        </authorList>
    </citation>
    <scope>NUCLEOTIDE SEQUENCE</scope>
    <source>
        <strain evidence="5">P1A1 Lamole</strain>
    </source>
</reference>
<dbReference type="STRING" id="683840.U5HD11"/>
<dbReference type="InterPro" id="IPR024661">
    <property type="entry name" value="RNA_pol_III_Rpc31"/>
</dbReference>
<sequence>MAARGGRGGGRGGRGGRGGGAGGAGGAPQMPIGQLLYSDIIAHSKLETGVLYPPAPECDTDFPSPDEQRIARTILRLNNEMRLNSTFHLAAPSTTQAELEKYTDRFKLGRSKDLPTLKEWHKHRTVALDLLPSSVAEAVWTEKTNKRRLGRDEPGNSSSSKKSKNVDDLMKAEEDAEGAGERSDVSGNSDDDDEQLDGLEDDEDDDGGNEYEDNYFDNGEGDDGDMLGVGGGGGDDEGGMFD</sequence>
<comment type="subcellular location">
    <subcellularLocation>
        <location evidence="1">Nucleus</location>
    </subcellularLocation>
</comment>
<organism evidence="5">
    <name type="scientific">Microbotryum lychnidis-dioicae (strain p1A1 Lamole / MvSl-1064)</name>
    <name type="common">Anther smut fungus</name>
    <dbReference type="NCBI Taxonomy" id="683840"/>
    <lineage>
        <taxon>Eukaryota</taxon>
        <taxon>Fungi</taxon>
        <taxon>Dikarya</taxon>
        <taxon>Basidiomycota</taxon>
        <taxon>Pucciniomycotina</taxon>
        <taxon>Microbotryomycetes</taxon>
        <taxon>Microbotryales</taxon>
        <taxon>Microbotryaceae</taxon>
        <taxon>Microbotryum</taxon>
    </lineage>
</organism>
<dbReference type="HOGENOM" id="CLU_1147926_0_0_1"/>
<proteinExistence type="inferred from homology"/>
<dbReference type="EMBL" id="AEIJ01000501">
    <property type="status" value="NOT_ANNOTATED_CDS"/>
    <property type="molecule type" value="Genomic_DNA"/>
</dbReference>
<dbReference type="EnsemblFungi" id="MVLG_05031T0">
    <property type="protein sequence ID" value="MVLG_05031T0"/>
    <property type="gene ID" value="MVLG_05031"/>
</dbReference>
<dbReference type="GO" id="GO:0006383">
    <property type="term" value="P:transcription by RNA polymerase III"/>
    <property type="evidence" value="ECO:0007669"/>
    <property type="project" value="InterPro"/>
</dbReference>
<dbReference type="AlphaFoldDB" id="U5HD11"/>
<comment type="similarity">
    <text evidence="2">Belongs to the eukaryotic RPC7 RNA polymerase subunit family.</text>
</comment>
<evidence type="ECO:0000256" key="1">
    <source>
        <dbReference type="ARBA" id="ARBA00004123"/>
    </source>
</evidence>
<reference evidence="6" key="4">
    <citation type="submission" date="2015-06" db="UniProtKB">
        <authorList>
            <consortium name="EnsemblFungi"/>
        </authorList>
    </citation>
    <scope>IDENTIFICATION</scope>
</reference>
<dbReference type="EMBL" id="GL541704">
    <property type="protein sequence ID" value="KDE04563.1"/>
    <property type="molecule type" value="Genomic_DNA"/>
</dbReference>
<dbReference type="OMA" id="KDLHAPF"/>
<keyword evidence="7" id="KW-1185">Reference proteome</keyword>
<protein>
    <recommendedName>
        <fullName evidence="8">DNA-directed RNA polymerase III subunit</fullName>
    </recommendedName>
</protein>
<keyword evidence="3" id="KW-0539">Nucleus</keyword>
<dbReference type="GO" id="GO:0005666">
    <property type="term" value="C:RNA polymerase III complex"/>
    <property type="evidence" value="ECO:0007669"/>
    <property type="project" value="TreeGrafter"/>
</dbReference>
<reference evidence="7" key="1">
    <citation type="submission" date="2010-11" db="EMBL/GenBank/DDBJ databases">
        <title>The genome sequence of Microbotryum violaceum strain p1A1 Lamole.</title>
        <authorList>
            <person name="Cuomo C."/>
            <person name="Perlin M."/>
            <person name="Young S.K."/>
            <person name="Zeng Q."/>
            <person name="Gargeya S."/>
            <person name="Alvarado L."/>
            <person name="Berlin A."/>
            <person name="Chapman S.B."/>
            <person name="Chen Z."/>
            <person name="Freedman E."/>
            <person name="Gellesch M."/>
            <person name="Goldberg J."/>
            <person name="Griggs A."/>
            <person name="Gujja S."/>
            <person name="Heilman E."/>
            <person name="Heiman D."/>
            <person name="Howarth C."/>
            <person name="Mehta T."/>
            <person name="Neiman D."/>
            <person name="Pearson M."/>
            <person name="Roberts A."/>
            <person name="Saif S."/>
            <person name="Shea T."/>
            <person name="Shenoy N."/>
            <person name="Sisk P."/>
            <person name="Stolte C."/>
            <person name="Sykes S."/>
            <person name="White J."/>
            <person name="Yandava C."/>
            <person name="Haas B."/>
            <person name="Nusbaum C."/>
            <person name="Birren B."/>
        </authorList>
    </citation>
    <scope>NUCLEOTIDE SEQUENCE [LARGE SCALE GENOMIC DNA]</scope>
    <source>
        <strain evidence="7">p1A1 Lamole</strain>
    </source>
</reference>
<dbReference type="Proteomes" id="UP000017200">
    <property type="component" value="Unassembled WGS sequence"/>
</dbReference>
<evidence type="ECO:0000256" key="4">
    <source>
        <dbReference type="SAM" id="MobiDB-lite"/>
    </source>
</evidence>
<evidence type="ECO:0000256" key="3">
    <source>
        <dbReference type="ARBA" id="ARBA00023242"/>
    </source>
</evidence>
<evidence type="ECO:0000313" key="5">
    <source>
        <dbReference type="EMBL" id="KDE04563.1"/>
    </source>
</evidence>
<evidence type="ECO:0000313" key="6">
    <source>
        <dbReference type="EnsemblFungi" id="MVLG_05031T0"/>
    </source>
</evidence>
<feature type="region of interest" description="Disordered" evidence="4">
    <location>
        <begin position="145"/>
        <end position="242"/>
    </location>
</feature>
<feature type="compositionally biased region" description="Basic and acidic residues" evidence="4">
    <location>
        <begin position="164"/>
        <end position="184"/>
    </location>
</feature>
<dbReference type="OrthoDB" id="5377312at2759"/>
<evidence type="ECO:0000256" key="2">
    <source>
        <dbReference type="ARBA" id="ARBA00008352"/>
    </source>
</evidence>
<name>U5HD11_USTV1</name>
<dbReference type="Pfam" id="PF11705">
    <property type="entry name" value="RNA_pol_3_Rpc31"/>
    <property type="match status" value="1"/>
</dbReference>
<gene>
    <name evidence="5" type="ORF">MVLG_05031</name>
</gene>
<dbReference type="PANTHER" id="PTHR15367:SF2">
    <property type="entry name" value="DNA-DIRECTED RNA POLYMERASE III SUBUNIT"/>
    <property type="match status" value="1"/>
</dbReference>
<dbReference type="PANTHER" id="PTHR15367">
    <property type="entry name" value="DNA-DIRECTED RNA POLYMERASE III"/>
    <property type="match status" value="1"/>
</dbReference>
<reference evidence="5 7" key="3">
    <citation type="journal article" date="2015" name="BMC Genomics">
        <title>Sex and parasites: genomic and transcriptomic analysis of Microbotryum lychnidis-dioicae, the biotrophic and plant-castrating anther smut fungus.</title>
        <authorList>
            <person name="Perlin M.H."/>
            <person name="Amselem J."/>
            <person name="Fontanillas E."/>
            <person name="Toh S.S."/>
            <person name="Chen Z."/>
            <person name="Goldberg J."/>
            <person name="Duplessis S."/>
            <person name="Henrissat B."/>
            <person name="Young S."/>
            <person name="Zeng Q."/>
            <person name="Aguileta G."/>
            <person name="Petit E."/>
            <person name="Badouin H."/>
            <person name="Andrews J."/>
            <person name="Razeeq D."/>
            <person name="Gabaldon T."/>
            <person name="Quesneville H."/>
            <person name="Giraud T."/>
            <person name="Hood M.E."/>
            <person name="Schultz D.J."/>
            <person name="Cuomo C.A."/>
        </authorList>
    </citation>
    <scope>NUCLEOTIDE SEQUENCE [LARGE SCALE GENOMIC DNA]</scope>
    <source>
        <strain evidence="7">p1A1 Lamole</strain>
        <strain evidence="5">P1A1 Lamole</strain>
    </source>
</reference>
<feature type="region of interest" description="Disordered" evidence="4">
    <location>
        <begin position="1"/>
        <end position="28"/>
    </location>
</feature>
<accession>U5HD11</accession>
<feature type="compositionally biased region" description="Gly residues" evidence="4">
    <location>
        <begin position="1"/>
        <end position="26"/>
    </location>
</feature>
<dbReference type="InParanoid" id="U5HD11"/>